<dbReference type="PANTHER" id="PTHR37419:SF8">
    <property type="entry name" value="TOXIN YJJJ"/>
    <property type="match status" value="1"/>
</dbReference>
<keyword evidence="2" id="KW-0808">Transferase</keyword>
<evidence type="ECO:0000313" key="7">
    <source>
        <dbReference type="Proteomes" id="UP000232638"/>
    </source>
</evidence>
<evidence type="ECO:0000259" key="4">
    <source>
        <dbReference type="Pfam" id="PF07804"/>
    </source>
</evidence>
<feature type="domain" description="HipA-like C-terminal" evidence="4">
    <location>
        <begin position="169"/>
        <end position="377"/>
    </location>
</feature>
<accession>A0A2K8U7T8</accession>
<dbReference type="AlphaFoldDB" id="A0A2K8U7T8"/>
<evidence type="ECO:0000259" key="5">
    <source>
        <dbReference type="Pfam" id="PF13657"/>
    </source>
</evidence>
<keyword evidence="3" id="KW-0418">Kinase</keyword>
<proteinExistence type="inferred from homology"/>
<dbReference type="RefSeq" id="WP_100919413.1">
    <property type="nucleotide sequence ID" value="NZ_CP020370.1"/>
</dbReference>
<feature type="domain" description="HipA N-terminal subdomain 1" evidence="5">
    <location>
        <begin position="36"/>
        <end position="121"/>
    </location>
</feature>
<dbReference type="EMBL" id="CP020370">
    <property type="protein sequence ID" value="AUB81650.1"/>
    <property type="molecule type" value="Genomic_DNA"/>
</dbReference>
<dbReference type="GO" id="GO:0005829">
    <property type="term" value="C:cytosol"/>
    <property type="evidence" value="ECO:0007669"/>
    <property type="project" value="TreeGrafter"/>
</dbReference>
<evidence type="ECO:0000256" key="1">
    <source>
        <dbReference type="ARBA" id="ARBA00010164"/>
    </source>
</evidence>
<protein>
    <recommendedName>
        <fullName evidence="8">Phosphatidylinositol kinase</fullName>
    </recommendedName>
</protein>
<name>A0A2K8U7T8_9GAMM</name>
<dbReference type="PANTHER" id="PTHR37419">
    <property type="entry name" value="SERINE/THREONINE-PROTEIN KINASE TOXIN HIPA"/>
    <property type="match status" value="1"/>
</dbReference>
<dbReference type="InterPro" id="IPR012893">
    <property type="entry name" value="HipA-like_C"/>
</dbReference>
<sequence>MIALQVWLRTLAGALLPAGEVRVADPDQRRGGLLRGEFRYQAAFLDHPDAFALDPLHLPLSPGVFAAERPHAGIHACFEDSLPDAWGRGLLIRRHALPRHRQTPPELLALLGADALGALAYTTGSDAPTPSAAAPAPALESLIEAAERYDRDPGALDSQDLARLFQAASSPGGARPKLLIEQAGKGCIAKLAAARDAVDMVRVEAACLALARDAGLRVPAFQVASFGRRSALLVERFDLAPAAGRYHVLSIQTLTGAEGYYQLGYSDLADCVRRVSARPETDLPALYRQMAFNALLGNTDDHLKNFALRREPAGWRLTPAFDLLPDVAQRGEHCLHFGPVGHRPSLVALRTLAGAFGLSGQRAGRTLAEVGAAVAGWRGRFDEYGVPAADCARLGRDLERRLAT</sequence>
<dbReference type="KEGG" id="tsy:THSYN_12220"/>
<dbReference type="Gene3D" id="1.10.1070.20">
    <property type="match status" value="1"/>
</dbReference>
<dbReference type="OrthoDB" id="9805913at2"/>
<gene>
    <name evidence="6" type="ORF">THSYN_12220</name>
</gene>
<dbReference type="Pfam" id="PF13657">
    <property type="entry name" value="Couple_hipA"/>
    <property type="match status" value="1"/>
</dbReference>
<dbReference type="InterPro" id="IPR052028">
    <property type="entry name" value="HipA_Ser/Thr_kinase"/>
</dbReference>
<evidence type="ECO:0008006" key="8">
    <source>
        <dbReference type="Google" id="ProtNLM"/>
    </source>
</evidence>
<dbReference type="Proteomes" id="UP000232638">
    <property type="component" value="Chromosome"/>
</dbReference>
<keyword evidence="7" id="KW-1185">Reference proteome</keyword>
<dbReference type="GO" id="GO:0004674">
    <property type="term" value="F:protein serine/threonine kinase activity"/>
    <property type="evidence" value="ECO:0007669"/>
    <property type="project" value="TreeGrafter"/>
</dbReference>
<evidence type="ECO:0000313" key="6">
    <source>
        <dbReference type="EMBL" id="AUB81650.1"/>
    </source>
</evidence>
<dbReference type="InterPro" id="IPR017508">
    <property type="entry name" value="HipA_N1"/>
</dbReference>
<dbReference type="Pfam" id="PF07804">
    <property type="entry name" value="HipA_C"/>
    <property type="match status" value="1"/>
</dbReference>
<evidence type="ECO:0000256" key="3">
    <source>
        <dbReference type="ARBA" id="ARBA00022777"/>
    </source>
</evidence>
<reference evidence="6 7" key="1">
    <citation type="submission" date="2017-03" db="EMBL/GenBank/DDBJ databases">
        <title>Complete genome sequence of Candidatus 'Thiodictyon syntrophicum' sp. nov. strain Cad16T, a photolithoautotroph purple sulfur bacterium isolated from an alpine meromictic lake.</title>
        <authorList>
            <person name="Luedin S.M."/>
            <person name="Pothier J.F."/>
            <person name="Danza F."/>
            <person name="Storelli N."/>
            <person name="Wittwer M."/>
            <person name="Tonolla M."/>
        </authorList>
    </citation>
    <scope>NUCLEOTIDE SEQUENCE [LARGE SCALE GENOMIC DNA]</scope>
    <source>
        <strain evidence="6 7">Cad16T</strain>
    </source>
</reference>
<comment type="similarity">
    <text evidence="1">Belongs to the HipA Ser/Thr kinase family.</text>
</comment>
<organism evidence="6 7">
    <name type="scientific">Candidatus Thiodictyon syntrophicum</name>
    <dbReference type="NCBI Taxonomy" id="1166950"/>
    <lineage>
        <taxon>Bacteria</taxon>
        <taxon>Pseudomonadati</taxon>
        <taxon>Pseudomonadota</taxon>
        <taxon>Gammaproteobacteria</taxon>
        <taxon>Chromatiales</taxon>
        <taxon>Chromatiaceae</taxon>
        <taxon>Thiodictyon</taxon>
    </lineage>
</organism>
<evidence type="ECO:0000256" key="2">
    <source>
        <dbReference type="ARBA" id="ARBA00022679"/>
    </source>
</evidence>